<evidence type="ECO:0000313" key="3">
    <source>
        <dbReference type="EMBL" id="OAY74364.1"/>
    </source>
</evidence>
<dbReference type="Pfam" id="PF01419">
    <property type="entry name" value="Jacalin"/>
    <property type="match status" value="1"/>
</dbReference>
<protein>
    <submittedName>
        <fullName evidence="3">Inactive protein RESTRICTED TEV MOVEMENT 1</fullName>
    </submittedName>
</protein>
<sequence>MATASSCRDGGIYFRLDGKGSNDDGNQWDDGAGGEVREICICHGPIVYSIQTTYERQGTLLCSRRHGGTDGNFDFISLSSPLTWVSGHYSSWCWDPDLLLFPDEEEEPYNFCKVIRSLKFGTADGATYGPYGRGIGEPFDFRCSTGIAGFHGRDDSFRLNAIGVYVKSAAKGVIDDATVISRGASADVNSSGALPLRSSSSRKLLDEPKA</sequence>
<proteinExistence type="predicted"/>
<dbReference type="InterPro" id="IPR001229">
    <property type="entry name" value="Jacalin-like_lectin_dom"/>
</dbReference>
<evidence type="ECO:0000256" key="1">
    <source>
        <dbReference type="ARBA" id="ARBA00022734"/>
    </source>
</evidence>
<dbReference type="PROSITE" id="PS51752">
    <property type="entry name" value="JACALIN_LECTIN"/>
    <property type="match status" value="1"/>
</dbReference>
<organism evidence="3 4">
    <name type="scientific">Ananas comosus</name>
    <name type="common">Pineapple</name>
    <name type="synonym">Ananas ananas</name>
    <dbReference type="NCBI Taxonomy" id="4615"/>
    <lineage>
        <taxon>Eukaryota</taxon>
        <taxon>Viridiplantae</taxon>
        <taxon>Streptophyta</taxon>
        <taxon>Embryophyta</taxon>
        <taxon>Tracheophyta</taxon>
        <taxon>Spermatophyta</taxon>
        <taxon>Magnoliopsida</taxon>
        <taxon>Liliopsida</taxon>
        <taxon>Poales</taxon>
        <taxon>Bromeliaceae</taxon>
        <taxon>Bromelioideae</taxon>
        <taxon>Ananas</taxon>
    </lineage>
</organism>
<reference evidence="3 4" key="1">
    <citation type="journal article" date="2016" name="DNA Res.">
        <title>The draft genome of MD-2 pineapple using hybrid error correction of long reads.</title>
        <authorList>
            <person name="Redwan R.M."/>
            <person name="Saidin A."/>
            <person name="Kumar S.V."/>
        </authorList>
    </citation>
    <scope>NUCLEOTIDE SEQUENCE [LARGE SCALE GENOMIC DNA]</scope>
    <source>
        <strain evidence="4">cv. MD2</strain>
        <tissue evidence="3">Leaf</tissue>
    </source>
</reference>
<keyword evidence="1" id="KW-0430">Lectin</keyword>
<dbReference type="GO" id="GO:0030246">
    <property type="term" value="F:carbohydrate binding"/>
    <property type="evidence" value="ECO:0007669"/>
    <property type="project" value="UniProtKB-KW"/>
</dbReference>
<comment type="caution">
    <text evidence="3">The sequence shown here is derived from an EMBL/GenBank/DDBJ whole genome shotgun (WGS) entry which is preliminary data.</text>
</comment>
<dbReference type="Proteomes" id="UP000092600">
    <property type="component" value="Unassembled WGS sequence"/>
</dbReference>
<feature type="domain" description="Jacalin-type lectin" evidence="2">
    <location>
        <begin position="13"/>
        <end position="168"/>
    </location>
</feature>
<dbReference type="AlphaFoldDB" id="A0A199VBA4"/>
<dbReference type="SMART" id="SM00915">
    <property type="entry name" value="Jacalin"/>
    <property type="match status" value="1"/>
</dbReference>
<dbReference type="PANTHER" id="PTHR47293:SF15">
    <property type="entry name" value="JACALIN-RELATED LECTIN 19"/>
    <property type="match status" value="1"/>
</dbReference>
<dbReference type="InterPro" id="IPR036404">
    <property type="entry name" value="Jacalin-like_lectin_dom_sf"/>
</dbReference>
<accession>A0A199VBA4</accession>
<evidence type="ECO:0000313" key="4">
    <source>
        <dbReference type="Proteomes" id="UP000092600"/>
    </source>
</evidence>
<dbReference type="Gene3D" id="2.100.10.30">
    <property type="entry name" value="Jacalin-like lectin domain"/>
    <property type="match status" value="1"/>
</dbReference>
<dbReference type="SUPFAM" id="SSF51101">
    <property type="entry name" value="Mannose-binding lectins"/>
    <property type="match status" value="1"/>
</dbReference>
<name>A0A199VBA4_ANACO</name>
<gene>
    <name evidence="3" type="ORF">ACMD2_08749</name>
</gene>
<dbReference type="STRING" id="4615.A0A199VBA4"/>
<dbReference type="EMBL" id="LSRQ01002443">
    <property type="protein sequence ID" value="OAY74364.1"/>
    <property type="molecule type" value="Genomic_DNA"/>
</dbReference>
<dbReference type="PANTHER" id="PTHR47293">
    <property type="entry name" value="JACALIN-RELATED LECTIN 3"/>
    <property type="match status" value="1"/>
</dbReference>
<evidence type="ECO:0000259" key="2">
    <source>
        <dbReference type="PROSITE" id="PS51752"/>
    </source>
</evidence>